<dbReference type="RefSeq" id="WP_013577732.1">
    <property type="nucleotide sequence ID" value="NC_015062.1"/>
</dbReference>
<gene>
    <name evidence="2" type="ordered locus">Rahaq_4466</name>
    <name evidence="3" type="ORF">ACFPK4_16435</name>
</gene>
<geneLocation type="plasmid" evidence="2 4">
    <name>pRAHAQ01</name>
</geneLocation>
<feature type="transmembrane region" description="Helical" evidence="1">
    <location>
        <begin position="5"/>
        <end position="24"/>
    </location>
</feature>
<keyword evidence="1" id="KW-0472">Membrane</keyword>
<keyword evidence="1" id="KW-0812">Transmembrane</keyword>
<sequence length="103" mass="11791">MRHALFCKIAVRLALFIFIDYYLLSPFPGWLIDYEYIKSIAIADYFDQLMKPDYGAPPWPGLQDDIFVVLLSVTGLIPTLLIMVMIEAIVKAGIKVVKRKNIK</sequence>
<dbReference type="HOGENOM" id="CLU_2261481_0_0_6"/>
<accession>A0A0H3FI69</accession>
<evidence type="ECO:0008006" key="6">
    <source>
        <dbReference type="Google" id="ProtNLM"/>
    </source>
</evidence>
<keyword evidence="1" id="KW-1133">Transmembrane helix</keyword>
<organism evidence="2 4">
    <name type="scientific">Rahnella sp. (strain Y9602)</name>
    <dbReference type="NCBI Taxonomy" id="2703885"/>
    <lineage>
        <taxon>Bacteria</taxon>
        <taxon>Pseudomonadati</taxon>
        <taxon>Pseudomonadota</taxon>
        <taxon>Gammaproteobacteria</taxon>
        <taxon>Enterobacterales</taxon>
        <taxon>Yersiniaceae</taxon>
        <taxon>Rahnella</taxon>
    </lineage>
</organism>
<evidence type="ECO:0000313" key="3">
    <source>
        <dbReference type="EMBL" id="MFD3225128.1"/>
    </source>
</evidence>
<keyword evidence="5" id="KW-1185">Reference proteome</keyword>
<dbReference type="EMBL" id="CP002506">
    <property type="protein sequence ID" value="ADW76051.1"/>
    <property type="molecule type" value="Genomic_DNA"/>
</dbReference>
<dbReference type="Proteomes" id="UP001598201">
    <property type="component" value="Unassembled WGS sequence"/>
</dbReference>
<dbReference type="OrthoDB" id="6505930at2"/>
<dbReference type="GeneID" id="95420773"/>
<dbReference type="Proteomes" id="UP000007257">
    <property type="component" value="Plasmid pRAHAQ01"/>
</dbReference>
<dbReference type="KEGG" id="rah:Rahaq_4466"/>
<name>A0A0H3FI69_RAHSY</name>
<reference evidence="4" key="1">
    <citation type="submission" date="2011-01" db="EMBL/GenBank/DDBJ databases">
        <title>Complete sequence of plasmid1 of Rahnella sp. Y9602.</title>
        <authorList>
            <consortium name="US DOE Joint Genome Institute"/>
            <person name="Lucas S."/>
            <person name="Copeland A."/>
            <person name="Lapidus A."/>
            <person name="Cheng J.-F."/>
            <person name="Goodwin L."/>
            <person name="Pitluck S."/>
            <person name="Lu M."/>
            <person name="Detter J.C."/>
            <person name="Han C."/>
            <person name="Tapia R."/>
            <person name="Land M."/>
            <person name="Hauser L."/>
            <person name="Kyrpides N."/>
            <person name="Ivanova N."/>
            <person name="Ovchinnikova G."/>
            <person name="Pagani I."/>
            <person name="Sobecky P.A."/>
            <person name="Martinez R.J."/>
            <person name="Woyke T."/>
        </authorList>
    </citation>
    <scope>NUCLEOTIDE SEQUENCE [LARGE SCALE GENOMIC DNA]</scope>
    <source>
        <strain evidence="4">Y9602</strain>
        <plasmid evidence="4">pRAHAQ01</plasmid>
    </source>
</reference>
<evidence type="ECO:0000256" key="1">
    <source>
        <dbReference type="SAM" id="Phobius"/>
    </source>
</evidence>
<reference evidence="2 4" key="2">
    <citation type="journal article" date="2012" name="J. Bacteriol.">
        <title>Complete Genome Sequence of Rahnella sp. Strain Y9602, a Gammaproteobacterium Isolate from Metal- and Radionuclide-Contaminated Soil.</title>
        <authorList>
            <person name="Martinez R.J."/>
            <person name="Bruce D."/>
            <person name="Detter C."/>
            <person name="Goodwin L.A."/>
            <person name="Han J."/>
            <person name="Han C.S."/>
            <person name="Held B."/>
            <person name="Land M.L."/>
            <person name="Mikhailova N."/>
            <person name="Nolan M."/>
            <person name="Pennacchio L."/>
            <person name="Pitluck S."/>
            <person name="Tapia R."/>
            <person name="Woyke T."/>
            <person name="Sobecky P.A."/>
        </authorList>
    </citation>
    <scope>NUCLEOTIDE SEQUENCE [LARGE SCALE GENOMIC DNA]</scope>
    <source>
        <strain evidence="2 4">Y9602</strain>
        <plasmid evidence="2 4">pRAHAQ01</plasmid>
    </source>
</reference>
<dbReference type="EMBL" id="JBHUCJ010000042">
    <property type="protein sequence ID" value="MFD3225128.1"/>
    <property type="molecule type" value="Genomic_DNA"/>
</dbReference>
<evidence type="ECO:0000313" key="2">
    <source>
        <dbReference type="EMBL" id="ADW76051.1"/>
    </source>
</evidence>
<dbReference type="AlphaFoldDB" id="A0A0H3FI69"/>
<feature type="transmembrane region" description="Helical" evidence="1">
    <location>
        <begin position="66"/>
        <end position="90"/>
    </location>
</feature>
<proteinExistence type="predicted"/>
<protein>
    <recommendedName>
        <fullName evidence="6">Transmembrane protein</fullName>
    </recommendedName>
</protein>
<evidence type="ECO:0000313" key="4">
    <source>
        <dbReference type="Proteomes" id="UP000007257"/>
    </source>
</evidence>
<evidence type="ECO:0000313" key="5">
    <source>
        <dbReference type="Proteomes" id="UP001598201"/>
    </source>
</evidence>
<reference evidence="3 5" key="3">
    <citation type="submission" date="2024-09" db="EMBL/GenBank/DDBJ databases">
        <title>Genomes of Rahnella.</title>
        <authorList>
            <person name="Mnguni F.C."/>
            <person name="Shin G.Y."/>
            <person name="Coutinho T."/>
        </authorList>
    </citation>
    <scope>NUCLEOTIDE SEQUENCE [LARGE SCALE GENOMIC DNA]</scope>
    <source>
        <strain evidence="3 5">20WA0057</strain>
    </source>
</reference>
<keyword evidence="2" id="KW-0614">Plasmid</keyword>